<keyword evidence="9" id="KW-1185">Reference proteome</keyword>
<proteinExistence type="predicted"/>
<evidence type="ECO:0000313" key="8">
    <source>
        <dbReference type="EMBL" id="GBF59201.1"/>
    </source>
</evidence>
<protein>
    <recommendedName>
        <fullName evidence="7">Prepilin type IV endopeptidase peptidase domain-containing protein</fullName>
    </recommendedName>
</protein>
<dbReference type="PANTHER" id="PTHR36506">
    <property type="entry name" value="PREFLAGELLIN PEPTIDASE"/>
    <property type="match status" value="1"/>
</dbReference>
<dbReference type="RefSeq" id="WP_108986095.1">
    <property type="nucleotide sequence ID" value="NZ_BFBR01000011.1"/>
</dbReference>
<dbReference type="AlphaFoldDB" id="A0A2P2EDT9"/>
<feature type="transmembrane region" description="Helical" evidence="6">
    <location>
        <begin position="7"/>
        <end position="26"/>
    </location>
</feature>
<keyword evidence="5 6" id="KW-0472">Membrane</keyword>
<sequence length="173" mass="18459">MLIGPDSFSAYLGLTAFSGAMIWAAIGDVRTFTITNKLNLTIAVGFLIFALPMGLSLQDIAAHVGVGAVTLMITITMFLIGIFGGGDAKMMGAAALWLGPAAMQPFILYTAFSGGGLVVILLVSRYLARRFGLPKQPRWLRRLLRQRSAVPYGVALGLGAILATPHTVWFPTF</sequence>
<feature type="transmembrane region" description="Helical" evidence="6">
    <location>
        <begin position="38"/>
        <end position="57"/>
    </location>
</feature>
<keyword evidence="3 6" id="KW-0812">Transmembrane</keyword>
<comment type="subcellular location">
    <subcellularLocation>
        <location evidence="1">Cell membrane</location>
        <topology evidence="1">Multi-pass membrane protein</topology>
    </subcellularLocation>
</comment>
<evidence type="ECO:0000256" key="5">
    <source>
        <dbReference type="ARBA" id="ARBA00023136"/>
    </source>
</evidence>
<evidence type="ECO:0000256" key="4">
    <source>
        <dbReference type="ARBA" id="ARBA00022989"/>
    </source>
</evidence>
<keyword evidence="4 6" id="KW-1133">Transmembrane helix</keyword>
<evidence type="ECO:0000259" key="7">
    <source>
        <dbReference type="Pfam" id="PF01478"/>
    </source>
</evidence>
<evidence type="ECO:0000256" key="1">
    <source>
        <dbReference type="ARBA" id="ARBA00004651"/>
    </source>
</evidence>
<name>A0A2P2EDT9_9PROT</name>
<organism evidence="8 9">
    <name type="scientific">Candidatus Phycosocius bacilliformis</name>
    <dbReference type="NCBI Taxonomy" id="1445552"/>
    <lineage>
        <taxon>Bacteria</taxon>
        <taxon>Pseudomonadati</taxon>
        <taxon>Pseudomonadota</taxon>
        <taxon>Alphaproteobacteria</taxon>
        <taxon>Caulobacterales</taxon>
        <taxon>Caulobacterales incertae sedis</taxon>
        <taxon>Candidatus Phycosocius</taxon>
    </lineage>
</organism>
<dbReference type="GO" id="GO:0004190">
    <property type="term" value="F:aspartic-type endopeptidase activity"/>
    <property type="evidence" value="ECO:0007669"/>
    <property type="project" value="InterPro"/>
</dbReference>
<dbReference type="Proteomes" id="UP000245086">
    <property type="component" value="Unassembled WGS sequence"/>
</dbReference>
<dbReference type="GO" id="GO:0005886">
    <property type="term" value="C:plasma membrane"/>
    <property type="evidence" value="ECO:0007669"/>
    <property type="project" value="UniProtKB-SubCell"/>
</dbReference>
<comment type="caution">
    <text evidence="8">The sequence shown here is derived from an EMBL/GenBank/DDBJ whole genome shotgun (WGS) entry which is preliminary data.</text>
</comment>
<gene>
    <name evidence="8" type="ORF">PbB2_02893</name>
</gene>
<dbReference type="PANTHER" id="PTHR36506:SF1">
    <property type="entry name" value="PREFLAGELLIN PEPTIDASE"/>
    <property type="match status" value="1"/>
</dbReference>
<feature type="transmembrane region" description="Helical" evidence="6">
    <location>
        <begin position="149"/>
        <end position="170"/>
    </location>
</feature>
<dbReference type="Pfam" id="PF01478">
    <property type="entry name" value="Peptidase_A24"/>
    <property type="match status" value="1"/>
</dbReference>
<feature type="transmembrane region" description="Helical" evidence="6">
    <location>
        <begin position="64"/>
        <end position="86"/>
    </location>
</feature>
<dbReference type="Gene3D" id="1.20.120.1220">
    <property type="match status" value="1"/>
</dbReference>
<dbReference type="EMBL" id="BFBR01000011">
    <property type="protein sequence ID" value="GBF59201.1"/>
    <property type="molecule type" value="Genomic_DNA"/>
</dbReference>
<evidence type="ECO:0000256" key="2">
    <source>
        <dbReference type="ARBA" id="ARBA00022475"/>
    </source>
</evidence>
<feature type="domain" description="Prepilin type IV endopeptidase peptidase" evidence="7">
    <location>
        <begin position="17"/>
        <end position="118"/>
    </location>
</feature>
<dbReference type="InterPro" id="IPR052218">
    <property type="entry name" value="Preflagellin_Peptidase"/>
</dbReference>
<evidence type="ECO:0000256" key="6">
    <source>
        <dbReference type="SAM" id="Phobius"/>
    </source>
</evidence>
<feature type="transmembrane region" description="Helical" evidence="6">
    <location>
        <begin position="106"/>
        <end position="128"/>
    </location>
</feature>
<keyword evidence="2" id="KW-1003">Cell membrane</keyword>
<reference evidence="8 9" key="1">
    <citation type="journal article" date="2018" name="Genome Announc.">
        <title>Draft Genome Sequence of "Candidatus Phycosocius bacilliformis," an Alphaproteobacterial Ectosymbiont of the Hydrocarbon-Producing Green Alga Botryococcus braunii.</title>
        <authorList>
            <person name="Tanabe Y."/>
            <person name="Yamaguchi H."/>
            <person name="Watanabe M.M."/>
        </authorList>
    </citation>
    <scope>NUCLEOTIDE SEQUENCE [LARGE SCALE GENOMIC DNA]</scope>
    <source>
        <strain evidence="8 9">BOTRYCO-2</strain>
    </source>
</reference>
<dbReference type="OrthoDB" id="5329005at2"/>
<evidence type="ECO:0000313" key="9">
    <source>
        <dbReference type="Proteomes" id="UP000245086"/>
    </source>
</evidence>
<accession>A0A2P2EDT9</accession>
<dbReference type="InterPro" id="IPR000045">
    <property type="entry name" value="Prepilin_IV_endopep_pep"/>
</dbReference>
<evidence type="ECO:0000256" key="3">
    <source>
        <dbReference type="ARBA" id="ARBA00022692"/>
    </source>
</evidence>